<reference evidence="1" key="1">
    <citation type="submission" date="2020-03" db="EMBL/GenBank/DDBJ databases">
        <title>The deep terrestrial virosphere.</title>
        <authorList>
            <person name="Holmfeldt K."/>
            <person name="Nilsson E."/>
            <person name="Simone D."/>
            <person name="Lopez-Fernandez M."/>
            <person name="Wu X."/>
            <person name="de Brujin I."/>
            <person name="Lundin D."/>
            <person name="Andersson A."/>
            <person name="Bertilsson S."/>
            <person name="Dopson M."/>
        </authorList>
    </citation>
    <scope>NUCLEOTIDE SEQUENCE</scope>
    <source>
        <strain evidence="3">MM415A03021</strain>
        <strain evidence="2">MM415B00319</strain>
        <strain evidence="1">TM448A05660</strain>
    </source>
</reference>
<evidence type="ECO:0000313" key="3">
    <source>
        <dbReference type="EMBL" id="QJA71850.1"/>
    </source>
</evidence>
<evidence type="ECO:0000313" key="1">
    <source>
        <dbReference type="EMBL" id="QJA54756.1"/>
    </source>
</evidence>
<dbReference type="EMBL" id="MT141563">
    <property type="protein sequence ID" value="QJA66891.1"/>
    <property type="molecule type" value="Genomic_DNA"/>
</dbReference>
<dbReference type="EMBL" id="MT141904">
    <property type="protein sequence ID" value="QJA71850.1"/>
    <property type="molecule type" value="Genomic_DNA"/>
</dbReference>
<proteinExistence type="predicted"/>
<gene>
    <name evidence="3" type="ORF">MM415A03021_0014</name>
    <name evidence="2" type="ORF">MM415B00319_0021</name>
    <name evidence="1" type="ORF">TM448A05660_0003</name>
</gene>
<accession>A0A6H2A3I3</accession>
<organism evidence="1">
    <name type="scientific">viral metagenome</name>
    <dbReference type="NCBI Taxonomy" id="1070528"/>
    <lineage>
        <taxon>unclassified sequences</taxon>
        <taxon>metagenomes</taxon>
        <taxon>organismal metagenomes</taxon>
    </lineage>
</organism>
<protein>
    <submittedName>
        <fullName evidence="1">Uncharacterized protein</fullName>
    </submittedName>
</protein>
<name>A0A6H2A3I3_9ZZZZ</name>
<sequence length="220" mass="25843">MSKFKVGDRVVFKFKSKKESVTDRKHGWLREMNAVFKLSYITIDKIFPSTFHSKINGSTFVFDEYDFILYKEEEEVEYKIKPHITFGEIYEKVVDLRCDDALREWNAFLGDCFEHKGTISLSDILTREIFNSFIYKNPTRLRFVLKHGFIEKMERETYKLGDIFIHDDTGASFQLIGIGKNKVALVIIDYSTTAIDVQDMNNITEKELQQLSVDKFKKVK</sequence>
<dbReference type="EMBL" id="MT144535">
    <property type="protein sequence ID" value="QJA54756.1"/>
    <property type="molecule type" value="Genomic_DNA"/>
</dbReference>
<evidence type="ECO:0000313" key="2">
    <source>
        <dbReference type="EMBL" id="QJA66891.1"/>
    </source>
</evidence>
<dbReference type="AlphaFoldDB" id="A0A6H2A3I3"/>